<feature type="chain" id="PRO_5020747705" description="ABC transporter substrate binding protein" evidence="1">
    <location>
        <begin position="26"/>
        <end position="306"/>
    </location>
</feature>
<organism evidence="2 3">
    <name type="scientific">Pseudothauera rhizosphaerae</name>
    <dbReference type="NCBI Taxonomy" id="2565932"/>
    <lineage>
        <taxon>Bacteria</taxon>
        <taxon>Pseudomonadati</taxon>
        <taxon>Pseudomonadota</taxon>
        <taxon>Betaproteobacteria</taxon>
        <taxon>Rhodocyclales</taxon>
        <taxon>Zoogloeaceae</taxon>
        <taxon>Pseudothauera</taxon>
    </lineage>
</organism>
<feature type="signal peptide" evidence="1">
    <location>
        <begin position="1"/>
        <end position="25"/>
    </location>
</feature>
<dbReference type="AlphaFoldDB" id="A0A4S4ANZ0"/>
<dbReference type="InterPro" id="IPR007487">
    <property type="entry name" value="ABC_transpt-TYRBP-like"/>
</dbReference>
<dbReference type="PANTHER" id="PTHR35271:SF1">
    <property type="entry name" value="ABC TRANSPORTER, SUBSTRATE-BINDING LIPOPROTEIN"/>
    <property type="match status" value="1"/>
</dbReference>
<dbReference type="EMBL" id="SSOD01000007">
    <property type="protein sequence ID" value="THF61357.1"/>
    <property type="molecule type" value="Genomic_DNA"/>
</dbReference>
<dbReference type="Pfam" id="PF04392">
    <property type="entry name" value="ABC_sub_bind"/>
    <property type="match status" value="1"/>
</dbReference>
<evidence type="ECO:0000313" key="2">
    <source>
        <dbReference type="EMBL" id="THF61357.1"/>
    </source>
</evidence>
<gene>
    <name evidence="2" type="ORF">E6O51_11120</name>
</gene>
<comment type="caution">
    <text evidence="2">The sequence shown here is derived from an EMBL/GenBank/DDBJ whole genome shotgun (WGS) entry which is preliminary data.</text>
</comment>
<dbReference type="RefSeq" id="WP_136385055.1">
    <property type="nucleotide sequence ID" value="NZ_SSOD01000007.1"/>
</dbReference>
<name>A0A4S4ANZ0_9RHOO</name>
<dbReference type="OrthoDB" id="9178917at2"/>
<keyword evidence="1" id="KW-0732">Signal</keyword>
<dbReference type="Gene3D" id="3.40.50.2300">
    <property type="match status" value="2"/>
</dbReference>
<evidence type="ECO:0000256" key="1">
    <source>
        <dbReference type="SAM" id="SignalP"/>
    </source>
</evidence>
<evidence type="ECO:0000313" key="3">
    <source>
        <dbReference type="Proteomes" id="UP000307956"/>
    </source>
</evidence>
<dbReference type="PANTHER" id="PTHR35271">
    <property type="entry name" value="ABC TRANSPORTER, SUBSTRATE-BINDING LIPOPROTEIN-RELATED"/>
    <property type="match status" value="1"/>
</dbReference>
<proteinExistence type="predicted"/>
<dbReference type="Proteomes" id="UP000307956">
    <property type="component" value="Unassembled WGS sequence"/>
</dbReference>
<evidence type="ECO:0008006" key="4">
    <source>
        <dbReference type="Google" id="ProtNLM"/>
    </source>
</evidence>
<accession>A0A4S4ANZ0</accession>
<protein>
    <recommendedName>
        <fullName evidence="4">ABC transporter substrate binding protein</fullName>
    </recommendedName>
</protein>
<sequence>MPSPFRLLTALLTALALHPAGAAHADAPVLLVLGDVGEAHEETAEAIRQALPRGTEVDQIGWSAVAGSHLRGRRVVVTVGGRAAQAVAAAAPPVPVLHTLLTRTSFARLPAASRTGAEVSAVFLDQPAQRQVALIRLALPDARRLALLAGPASRELVDELAEAGRTFRFEPIQARVDTEQDLFVALQQVFSEPAVLTATPDPAVFNSYTVQNVLLTAYRHRSPVIGFSPAYARAGALLALYSTPAQIGSQAGDAVAGVLRGGRLPLPAAPREFEISVNSNVARSLGIELDSAEGLTARLMKQEQGR</sequence>
<keyword evidence="3" id="KW-1185">Reference proteome</keyword>
<reference evidence="2 3" key="1">
    <citation type="submission" date="2019-04" db="EMBL/GenBank/DDBJ databases">
        <title>Azoarcus rhizosphaerae sp. nov. isolated from rhizosphere of Ficus religiosa.</title>
        <authorList>
            <person name="Lin S.-Y."/>
            <person name="Hameed A."/>
            <person name="Hsu Y.-H."/>
            <person name="Young C.-C."/>
        </authorList>
    </citation>
    <scope>NUCLEOTIDE SEQUENCE [LARGE SCALE GENOMIC DNA]</scope>
    <source>
        <strain evidence="2 3">CC-YHH848</strain>
    </source>
</reference>